<dbReference type="InterPro" id="IPR051396">
    <property type="entry name" value="Bact_Antivir_Def_Nuclease"/>
</dbReference>
<dbReference type="PANTHER" id="PTHR43581">
    <property type="entry name" value="ATP/GTP PHOSPHATASE"/>
    <property type="match status" value="1"/>
</dbReference>
<gene>
    <name evidence="2" type="ORF">HKBW3S33_01066</name>
</gene>
<evidence type="ECO:0000259" key="1">
    <source>
        <dbReference type="Pfam" id="PF13175"/>
    </source>
</evidence>
<name>A0A6V8P4V6_9ACTN</name>
<dbReference type="SUPFAM" id="SSF52540">
    <property type="entry name" value="P-loop containing nucleoside triphosphate hydrolases"/>
    <property type="match status" value="1"/>
</dbReference>
<dbReference type="RefSeq" id="WP_176233421.1">
    <property type="nucleotide sequence ID" value="NZ_BLRY01000052.1"/>
</dbReference>
<sequence>MLKKLEIKNFKSIKDLRAECKRINIFIGEPNTGKSNILETFGLLSFGRFYEPIKNYVRFENLSNLFYDDNLEETVFIKADDVTLEIKYEKGMYRGSCTEKEKVLYSFDFDYTGGGNTAHNWNPPYKYYKFTIRNTFPKKEVEFLLPPFGDNLLAVVRTHKEINNIISEILEPFGLKLVLRPYEDRIEISKLPEKILILYPYSLLSETLQRIIFFLTAIYSNKESVISFEEPEAHSFPYYTKYLDEQPALDTNNNQYFISTHNPYSLLSILEMSPNDEIAVFITHLKDYQTKVKSLGKKELGEIMDLGIDLFFNIERYLGTLK</sequence>
<dbReference type="Proteomes" id="UP000591948">
    <property type="component" value="Unassembled WGS sequence"/>
</dbReference>
<protein>
    <recommendedName>
        <fullName evidence="1">Endonuclease GajA/Old nuclease/RecF-like AAA domain-containing protein</fullName>
    </recommendedName>
</protein>
<dbReference type="InterPro" id="IPR027417">
    <property type="entry name" value="P-loop_NTPase"/>
</dbReference>
<proteinExistence type="predicted"/>
<evidence type="ECO:0000313" key="3">
    <source>
        <dbReference type="Proteomes" id="UP000591948"/>
    </source>
</evidence>
<reference evidence="2 3" key="1">
    <citation type="journal article" date="2020" name="Front. Microbiol.">
        <title>Single-cell genomics of novel Actinobacteria with the Wood-Ljungdahl pathway discovered in a serpentinizing system.</title>
        <authorList>
            <person name="Merino N."/>
            <person name="Kawai M."/>
            <person name="Boyd E.S."/>
            <person name="Colman D.R."/>
            <person name="McGlynn S.E."/>
            <person name="Nealson K.H."/>
            <person name="Kurokawa K."/>
            <person name="Hongoh Y."/>
        </authorList>
    </citation>
    <scope>NUCLEOTIDE SEQUENCE [LARGE SCALE GENOMIC DNA]</scope>
    <source>
        <strain evidence="2 3">S33</strain>
    </source>
</reference>
<feature type="domain" description="Endonuclease GajA/Old nuclease/RecF-like AAA" evidence="1">
    <location>
        <begin position="1"/>
        <end position="88"/>
    </location>
</feature>
<dbReference type="Pfam" id="PF13175">
    <property type="entry name" value="AAA_15"/>
    <property type="match status" value="1"/>
</dbReference>
<dbReference type="Gene3D" id="3.40.50.300">
    <property type="entry name" value="P-loop containing nucleotide triphosphate hydrolases"/>
    <property type="match status" value="1"/>
</dbReference>
<dbReference type="EMBL" id="BLRY01000052">
    <property type="protein sequence ID" value="GFP27655.1"/>
    <property type="molecule type" value="Genomic_DNA"/>
</dbReference>
<dbReference type="InterPro" id="IPR041685">
    <property type="entry name" value="AAA_GajA/Old/RecF-like"/>
</dbReference>
<keyword evidence="3" id="KW-1185">Reference proteome</keyword>
<organism evidence="2 3">
    <name type="scientific">Candidatus Hakubella thermalkaliphila</name>
    <dbReference type="NCBI Taxonomy" id="2754717"/>
    <lineage>
        <taxon>Bacteria</taxon>
        <taxon>Bacillati</taxon>
        <taxon>Actinomycetota</taxon>
        <taxon>Actinomycetota incertae sedis</taxon>
        <taxon>Candidatus Hakubellales</taxon>
        <taxon>Candidatus Hakubellaceae</taxon>
        <taxon>Candidatus Hakubella</taxon>
    </lineage>
</organism>
<dbReference type="PANTHER" id="PTHR43581:SF4">
    <property type="entry name" value="ATP_GTP PHOSPHATASE"/>
    <property type="match status" value="1"/>
</dbReference>
<comment type="caution">
    <text evidence="2">The sequence shown here is derived from an EMBL/GenBank/DDBJ whole genome shotgun (WGS) entry which is preliminary data.</text>
</comment>
<accession>A0A6V8P4V6</accession>
<dbReference type="AlphaFoldDB" id="A0A6V8P4V6"/>
<evidence type="ECO:0000313" key="2">
    <source>
        <dbReference type="EMBL" id="GFP27655.1"/>
    </source>
</evidence>